<proteinExistence type="predicted"/>
<dbReference type="STRING" id="1912961.BU204_03450"/>
<sequence>MANIGGPDRLWTVDDVAAYLGVPVKTLYQWKWRGEGPPVRKIGRHLRYDPRAVRAWATEAA</sequence>
<dbReference type="Proteomes" id="UP000185596">
    <property type="component" value="Unassembled WGS sequence"/>
</dbReference>
<comment type="caution">
    <text evidence="2">The sequence shown here is derived from an EMBL/GenBank/DDBJ whole genome shotgun (WGS) entry which is preliminary data.</text>
</comment>
<dbReference type="InterPro" id="IPR009061">
    <property type="entry name" value="DNA-bd_dom_put_sf"/>
</dbReference>
<dbReference type="InterPro" id="IPR036388">
    <property type="entry name" value="WH-like_DNA-bd_sf"/>
</dbReference>
<gene>
    <name evidence="2" type="ORF">BU204_03450</name>
</gene>
<dbReference type="Gene3D" id="1.10.10.10">
    <property type="entry name" value="Winged helix-like DNA-binding domain superfamily/Winged helix DNA-binding domain"/>
    <property type="match status" value="1"/>
</dbReference>
<reference evidence="2 3" key="1">
    <citation type="submission" date="2016-12" db="EMBL/GenBank/DDBJ databases">
        <title>The draft genome sequence of Actinophytocola sp. 11-183.</title>
        <authorList>
            <person name="Wang W."/>
            <person name="Yuan L."/>
        </authorList>
    </citation>
    <scope>NUCLEOTIDE SEQUENCE [LARGE SCALE GENOMIC DNA]</scope>
    <source>
        <strain evidence="2 3">11-183</strain>
    </source>
</reference>
<dbReference type="InterPro" id="IPR041657">
    <property type="entry name" value="HTH_17"/>
</dbReference>
<dbReference type="EMBL" id="MSIE01000004">
    <property type="protein sequence ID" value="OLF19059.1"/>
    <property type="molecule type" value="Genomic_DNA"/>
</dbReference>
<dbReference type="SUPFAM" id="SSF46955">
    <property type="entry name" value="Putative DNA-binding domain"/>
    <property type="match status" value="1"/>
</dbReference>
<dbReference type="Pfam" id="PF12728">
    <property type="entry name" value="HTH_17"/>
    <property type="match status" value="1"/>
</dbReference>
<accession>A0A1Q8CXG7</accession>
<protein>
    <submittedName>
        <fullName evidence="2">Excisionase</fullName>
    </submittedName>
</protein>
<evidence type="ECO:0000313" key="3">
    <source>
        <dbReference type="Proteomes" id="UP000185596"/>
    </source>
</evidence>
<name>A0A1Q8CXG7_9PSEU</name>
<dbReference type="AlphaFoldDB" id="A0A1Q8CXG7"/>
<feature type="domain" description="Helix-turn-helix" evidence="1">
    <location>
        <begin position="12"/>
        <end position="59"/>
    </location>
</feature>
<evidence type="ECO:0000313" key="2">
    <source>
        <dbReference type="EMBL" id="OLF19059.1"/>
    </source>
</evidence>
<evidence type="ECO:0000259" key="1">
    <source>
        <dbReference type="Pfam" id="PF12728"/>
    </source>
</evidence>
<dbReference type="OrthoDB" id="5524782at2"/>
<keyword evidence="3" id="KW-1185">Reference proteome</keyword>
<organism evidence="2 3">
    <name type="scientific">Actinophytocola xanthii</name>
    <dbReference type="NCBI Taxonomy" id="1912961"/>
    <lineage>
        <taxon>Bacteria</taxon>
        <taxon>Bacillati</taxon>
        <taxon>Actinomycetota</taxon>
        <taxon>Actinomycetes</taxon>
        <taxon>Pseudonocardiales</taxon>
        <taxon>Pseudonocardiaceae</taxon>
    </lineage>
</organism>